<dbReference type="SUPFAM" id="SSF50891">
    <property type="entry name" value="Cyclophilin-like"/>
    <property type="match status" value="1"/>
</dbReference>
<dbReference type="KEGG" id="mmil:sm9_0300"/>
<evidence type="ECO:0000313" key="3">
    <source>
        <dbReference type="Proteomes" id="UP000067738"/>
    </source>
</evidence>
<dbReference type="Proteomes" id="UP000067738">
    <property type="component" value="Chromosome"/>
</dbReference>
<evidence type="ECO:0000259" key="1">
    <source>
        <dbReference type="Pfam" id="PF18050"/>
    </source>
</evidence>
<reference evidence="2 3" key="1">
    <citation type="submission" date="2015-04" db="EMBL/GenBank/DDBJ databases">
        <title>The complete genome sequence of the rumen methanogen Methanobrevibacter millerae SM9.</title>
        <authorList>
            <person name="Leahy S.C."/>
            <person name="Kelly W.J."/>
            <person name="Pacheco D.M."/>
            <person name="Li D."/>
            <person name="Altermann E."/>
            <person name="Attwood G.T."/>
        </authorList>
    </citation>
    <scope>NUCLEOTIDE SEQUENCE [LARGE SCALE GENOMIC DNA]</scope>
    <source>
        <strain evidence="2 3">SM9</strain>
    </source>
</reference>
<dbReference type="PATRIC" id="fig|230361.4.peg.314"/>
<dbReference type="AlphaFoldDB" id="A0A0U3DJF5"/>
<organism evidence="2 3">
    <name type="scientific">Methanobrevibacter millerae</name>
    <dbReference type="NCBI Taxonomy" id="230361"/>
    <lineage>
        <taxon>Archaea</taxon>
        <taxon>Methanobacteriati</taxon>
        <taxon>Methanobacteriota</taxon>
        <taxon>Methanomada group</taxon>
        <taxon>Methanobacteria</taxon>
        <taxon>Methanobacteriales</taxon>
        <taxon>Methanobacteriaceae</taxon>
        <taxon>Methanobrevibacter</taxon>
    </lineage>
</organism>
<gene>
    <name evidence="2" type="ORF">sm9_0300</name>
</gene>
<dbReference type="InterPro" id="IPR029000">
    <property type="entry name" value="Cyclophilin-like_dom_sf"/>
</dbReference>
<keyword evidence="3" id="KW-1185">Reference proteome</keyword>
<sequence>MVAVFFLVISSVSAADDNMIKLNVNNNTFDVKLEKNPAADELFKKLQEGNITVNAKDYGGFEKVGNLGFNLPSNDEDVMASPGDLMLYQSNQLSLFYNDHTWDYTKLGEIQNVSSDKLKNILSTGDATITLSLK</sequence>
<dbReference type="EMBL" id="CP011266">
    <property type="protein sequence ID" value="ALT68102.1"/>
    <property type="molecule type" value="Genomic_DNA"/>
</dbReference>
<feature type="domain" description="Cyclophilin-like" evidence="1">
    <location>
        <begin position="22"/>
        <end position="131"/>
    </location>
</feature>
<dbReference type="Gene3D" id="2.40.100.20">
    <property type="match status" value="1"/>
</dbReference>
<protein>
    <recommendedName>
        <fullName evidence="1">Cyclophilin-like domain-containing protein</fullName>
    </recommendedName>
</protein>
<evidence type="ECO:0000313" key="2">
    <source>
        <dbReference type="EMBL" id="ALT68102.1"/>
    </source>
</evidence>
<proteinExistence type="predicted"/>
<accession>A0A0U3DJF5</accession>
<name>A0A0U3DJF5_9EURY</name>
<dbReference type="Pfam" id="PF18050">
    <property type="entry name" value="Cyclophil_like2"/>
    <property type="match status" value="1"/>
</dbReference>
<dbReference type="InterPro" id="IPR041183">
    <property type="entry name" value="Cyclophilin-like"/>
</dbReference>